<dbReference type="OrthoDB" id="48314at2759"/>
<evidence type="ECO:0000313" key="4">
    <source>
        <dbReference type="WBParaSite" id="HDID_0000417301-mRNA-1"/>
    </source>
</evidence>
<keyword evidence="1" id="KW-0040">ANK repeat</keyword>
<reference evidence="4" key="1">
    <citation type="submission" date="2016-04" db="UniProtKB">
        <authorList>
            <consortium name="WormBaseParasite"/>
        </authorList>
    </citation>
    <scope>IDENTIFICATION</scope>
</reference>
<evidence type="ECO:0000313" key="3">
    <source>
        <dbReference type="Proteomes" id="UP000274504"/>
    </source>
</evidence>
<dbReference type="InterPro" id="IPR002110">
    <property type="entry name" value="Ankyrin_rpt"/>
</dbReference>
<dbReference type="InterPro" id="IPR053064">
    <property type="entry name" value="Ankyrin-MYND_domain-protein"/>
</dbReference>
<sequence length="168" mass="18869">MTRILLENGADPNLRADPDGSFFIQFESSETRVMKSKYDGGRTALHLGCARIYDKKNSLKIVRMLMERGSDPNLLCNGQSALSLAAITANDEAMLLLLNYQKTKPDLTLSHGLGSSLCLLLHPMFEHIRSHEKRLQLLKQLIYRTSHGLMGHHVIIPNQITEGIEFVL</sequence>
<dbReference type="Gene3D" id="1.25.40.20">
    <property type="entry name" value="Ankyrin repeat-containing domain"/>
    <property type="match status" value="1"/>
</dbReference>
<evidence type="ECO:0000256" key="1">
    <source>
        <dbReference type="PROSITE-ProRule" id="PRU00023"/>
    </source>
</evidence>
<dbReference type="InterPro" id="IPR036770">
    <property type="entry name" value="Ankyrin_rpt-contain_sf"/>
</dbReference>
<reference evidence="2 3" key="2">
    <citation type="submission" date="2018-11" db="EMBL/GenBank/DDBJ databases">
        <authorList>
            <consortium name="Pathogen Informatics"/>
        </authorList>
    </citation>
    <scope>NUCLEOTIDE SEQUENCE [LARGE SCALE GENOMIC DNA]</scope>
</reference>
<dbReference type="PANTHER" id="PTHR15897:SF2">
    <property type="entry name" value="ANKYRIN REPEAT AND MYND DOMAIN-CONTAINING PROTEIN 1"/>
    <property type="match status" value="1"/>
</dbReference>
<dbReference type="Proteomes" id="UP000274504">
    <property type="component" value="Unassembled WGS sequence"/>
</dbReference>
<dbReference type="PROSITE" id="PS50088">
    <property type="entry name" value="ANK_REPEAT"/>
    <property type="match status" value="1"/>
</dbReference>
<dbReference type="PANTHER" id="PTHR15897">
    <property type="entry name" value="ANKYRIN REPEAT AND MYND DOMAIN PROTEIN 1"/>
    <property type="match status" value="1"/>
</dbReference>
<proteinExistence type="predicted"/>
<feature type="repeat" description="ANK" evidence="1">
    <location>
        <begin position="40"/>
        <end position="77"/>
    </location>
</feature>
<dbReference type="EMBL" id="UYSG01001490">
    <property type="protein sequence ID" value="VDL44860.1"/>
    <property type="molecule type" value="Genomic_DNA"/>
</dbReference>
<evidence type="ECO:0000313" key="2">
    <source>
        <dbReference type="EMBL" id="VDL44860.1"/>
    </source>
</evidence>
<dbReference type="AlphaFoldDB" id="A0A0R3SGW7"/>
<protein>
    <submittedName>
        <fullName evidence="4">ANK_REP_REGION domain-containing protein</fullName>
    </submittedName>
</protein>
<dbReference type="SMART" id="SM00248">
    <property type="entry name" value="ANK"/>
    <property type="match status" value="2"/>
</dbReference>
<dbReference type="WBParaSite" id="HDID_0000417301-mRNA-1">
    <property type="protein sequence ID" value="HDID_0000417301-mRNA-1"/>
    <property type="gene ID" value="HDID_0000417301"/>
</dbReference>
<organism evidence="4">
    <name type="scientific">Hymenolepis diminuta</name>
    <name type="common">Rat tapeworm</name>
    <dbReference type="NCBI Taxonomy" id="6216"/>
    <lineage>
        <taxon>Eukaryota</taxon>
        <taxon>Metazoa</taxon>
        <taxon>Spiralia</taxon>
        <taxon>Lophotrochozoa</taxon>
        <taxon>Platyhelminthes</taxon>
        <taxon>Cestoda</taxon>
        <taxon>Eucestoda</taxon>
        <taxon>Cyclophyllidea</taxon>
        <taxon>Hymenolepididae</taxon>
        <taxon>Hymenolepis</taxon>
    </lineage>
</organism>
<dbReference type="SUPFAM" id="SSF48403">
    <property type="entry name" value="Ankyrin repeat"/>
    <property type="match status" value="1"/>
</dbReference>
<accession>A0A0R3SGW7</accession>
<dbReference type="Pfam" id="PF00023">
    <property type="entry name" value="Ank"/>
    <property type="match status" value="1"/>
</dbReference>
<name>A0A0R3SGW7_HYMDI</name>
<gene>
    <name evidence="2" type="ORF">HDID_LOCUS4171</name>
</gene>
<dbReference type="STRING" id="6216.A0A0R3SGW7"/>